<organism evidence="2 3">
    <name type="scientific">Chironomus riparius</name>
    <dbReference type="NCBI Taxonomy" id="315576"/>
    <lineage>
        <taxon>Eukaryota</taxon>
        <taxon>Metazoa</taxon>
        <taxon>Ecdysozoa</taxon>
        <taxon>Arthropoda</taxon>
        <taxon>Hexapoda</taxon>
        <taxon>Insecta</taxon>
        <taxon>Pterygota</taxon>
        <taxon>Neoptera</taxon>
        <taxon>Endopterygota</taxon>
        <taxon>Diptera</taxon>
        <taxon>Nematocera</taxon>
        <taxon>Chironomoidea</taxon>
        <taxon>Chironomidae</taxon>
        <taxon>Chironominae</taxon>
        <taxon>Chironomus</taxon>
    </lineage>
</organism>
<gene>
    <name evidence="2" type="ORF">CHIRRI_LOCUS13386</name>
</gene>
<reference evidence="2" key="2">
    <citation type="submission" date="2022-10" db="EMBL/GenBank/DDBJ databases">
        <authorList>
            <consortium name="ENA_rothamsted_submissions"/>
            <consortium name="culmorum"/>
            <person name="King R."/>
        </authorList>
    </citation>
    <scope>NUCLEOTIDE SEQUENCE</scope>
</reference>
<dbReference type="AlphaFoldDB" id="A0A9N9WXZ2"/>
<name>A0A9N9WXZ2_9DIPT</name>
<sequence length="123" mass="13992">MDQPIPDLPQSKPKTPRMKLNFDNLSDENINEIKPHDNEDTKIDEDEAEESQEMSENKKAGCFAGLFSWCGKKREIVRAKTMKYGARLTKNGREEPADKSTISLAAAMAMCKKDERIKVNENM</sequence>
<feature type="compositionally biased region" description="Basic and acidic residues" evidence="1">
    <location>
        <begin position="31"/>
        <end position="41"/>
    </location>
</feature>
<keyword evidence="3" id="KW-1185">Reference proteome</keyword>
<evidence type="ECO:0000256" key="1">
    <source>
        <dbReference type="SAM" id="MobiDB-lite"/>
    </source>
</evidence>
<proteinExistence type="predicted"/>
<protein>
    <submittedName>
        <fullName evidence="2">Uncharacterized protein</fullName>
    </submittedName>
</protein>
<dbReference type="EMBL" id="OU895880">
    <property type="protein sequence ID" value="CAG9810573.1"/>
    <property type="molecule type" value="Genomic_DNA"/>
</dbReference>
<feature type="region of interest" description="Disordered" evidence="1">
    <location>
        <begin position="1"/>
        <end position="57"/>
    </location>
</feature>
<evidence type="ECO:0000313" key="2">
    <source>
        <dbReference type="EMBL" id="CAG9810573.1"/>
    </source>
</evidence>
<feature type="compositionally biased region" description="Acidic residues" evidence="1">
    <location>
        <begin position="42"/>
        <end position="53"/>
    </location>
</feature>
<accession>A0A9N9WXZ2</accession>
<evidence type="ECO:0000313" key="3">
    <source>
        <dbReference type="Proteomes" id="UP001153620"/>
    </source>
</evidence>
<reference evidence="2" key="1">
    <citation type="submission" date="2022-01" db="EMBL/GenBank/DDBJ databases">
        <authorList>
            <person name="King R."/>
        </authorList>
    </citation>
    <scope>NUCLEOTIDE SEQUENCE</scope>
</reference>
<dbReference type="Proteomes" id="UP001153620">
    <property type="component" value="Chromosome 4"/>
</dbReference>